<name>A0ABN9FW87_9NEOB</name>
<organism evidence="1 2">
    <name type="scientific">Staurois parvus</name>
    <dbReference type="NCBI Taxonomy" id="386267"/>
    <lineage>
        <taxon>Eukaryota</taxon>
        <taxon>Metazoa</taxon>
        <taxon>Chordata</taxon>
        <taxon>Craniata</taxon>
        <taxon>Vertebrata</taxon>
        <taxon>Euteleostomi</taxon>
        <taxon>Amphibia</taxon>
        <taxon>Batrachia</taxon>
        <taxon>Anura</taxon>
        <taxon>Neobatrachia</taxon>
        <taxon>Ranoidea</taxon>
        <taxon>Ranidae</taxon>
        <taxon>Staurois</taxon>
    </lineage>
</organism>
<proteinExistence type="predicted"/>
<comment type="caution">
    <text evidence="1">The sequence shown here is derived from an EMBL/GenBank/DDBJ whole genome shotgun (WGS) entry which is preliminary data.</text>
</comment>
<keyword evidence="2" id="KW-1185">Reference proteome</keyword>
<dbReference type="EMBL" id="CATNWA010017466">
    <property type="protein sequence ID" value="CAI9600743.1"/>
    <property type="molecule type" value="Genomic_DNA"/>
</dbReference>
<accession>A0ABN9FW87</accession>
<dbReference type="Proteomes" id="UP001162483">
    <property type="component" value="Unassembled WGS sequence"/>
</dbReference>
<protein>
    <submittedName>
        <fullName evidence="1">Uncharacterized protein</fullName>
    </submittedName>
</protein>
<reference evidence="1" key="1">
    <citation type="submission" date="2023-05" db="EMBL/GenBank/DDBJ databases">
        <authorList>
            <person name="Stuckert A."/>
        </authorList>
    </citation>
    <scope>NUCLEOTIDE SEQUENCE</scope>
</reference>
<evidence type="ECO:0000313" key="1">
    <source>
        <dbReference type="EMBL" id="CAI9600743.1"/>
    </source>
</evidence>
<gene>
    <name evidence="1" type="ORF">SPARVUS_LOCUS12823923</name>
</gene>
<sequence length="85" mass="9279">MSYKSPPLHKKSSSESFFTSGLLLRVLLYIRFPSECPLTSVSPSKCPLTSGVPIRVTPYIRCPHLSVPLHQVSPSDCPLISGVPI</sequence>
<evidence type="ECO:0000313" key="2">
    <source>
        <dbReference type="Proteomes" id="UP001162483"/>
    </source>
</evidence>